<dbReference type="CDD" id="cd23808">
    <property type="entry name" value="UBCc_UBE2W"/>
    <property type="match status" value="1"/>
</dbReference>
<dbReference type="Pfam" id="PF00179">
    <property type="entry name" value="UQ_con"/>
    <property type="match status" value="1"/>
</dbReference>
<feature type="domain" description="UBC core" evidence="1">
    <location>
        <begin position="9"/>
        <end position="156"/>
    </location>
</feature>
<reference evidence="3 4" key="1">
    <citation type="submission" date="2025-04" db="UniProtKB">
        <authorList>
            <consortium name="RefSeq"/>
        </authorList>
    </citation>
    <scope>IDENTIFICATION</scope>
</reference>
<dbReference type="SUPFAM" id="SSF54495">
    <property type="entry name" value="UBC-like"/>
    <property type="match status" value="1"/>
</dbReference>
<dbReference type="Proteomes" id="UP000694867">
    <property type="component" value="Unplaced"/>
</dbReference>
<dbReference type="Gene3D" id="3.10.110.10">
    <property type="entry name" value="Ubiquitin Conjugating Enzyme"/>
    <property type="match status" value="1"/>
</dbReference>
<protein>
    <submittedName>
        <fullName evidence="3 4">Probable ubiquitin-conjugating enzyme E2 W-A</fullName>
    </submittedName>
</protein>
<name>A0AAJ6QQ03_9ACAR</name>
<evidence type="ECO:0000313" key="3">
    <source>
        <dbReference type="RefSeq" id="XP_003740033.1"/>
    </source>
</evidence>
<dbReference type="RefSeq" id="XP_003740034.1">
    <property type="nucleotide sequence ID" value="XM_003739986.1"/>
</dbReference>
<accession>A0AAJ6QQ03</accession>
<dbReference type="InterPro" id="IPR016135">
    <property type="entry name" value="UBQ-conjugating_enzyme/RWD"/>
</dbReference>
<sequence>MASYSTANRLSKLLMKEYLNMRSDPPHGIVVIPNQRDDLTEWTLEMYGPNDSIYAGEEFKLLFVFNDDYPFKPPKVNFVPPQVPVNPHVFSNGDICLSILTRDWRPCLNVEAVCVSIQSMLASCKHKKRPPDNDYYLHMKATNPAAYRWVYYNDKA</sequence>
<dbReference type="SMART" id="SM00212">
    <property type="entry name" value="UBCc"/>
    <property type="match status" value="1"/>
</dbReference>
<dbReference type="AlphaFoldDB" id="A0AAJ6QQ03"/>
<evidence type="ECO:0000313" key="4">
    <source>
        <dbReference type="RefSeq" id="XP_003740034.1"/>
    </source>
</evidence>
<gene>
    <name evidence="3 4" type="primary">LOC100903352</name>
</gene>
<proteinExistence type="predicted"/>
<dbReference type="PANTHER" id="PTHR24067">
    <property type="entry name" value="UBIQUITIN-CONJUGATING ENZYME E2"/>
    <property type="match status" value="1"/>
</dbReference>
<organism evidence="2 4">
    <name type="scientific">Galendromus occidentalis</name>
    <name type="common">western predatory mite</name>
    <dbReference type="NCBI Taxonomy" id="34638"/>
    <lineage>
        <taxon>Eukaryota</taxon>
        <taxon>Metazoa</taxon>
        <taxon>Ecdysozoa</taxon>
        <taxon>Arthropoda</taxon>
        <taxon>Chelicerata</taxon>
        <taxon>Arachnida</taxon>
        <taxon>Acari</taxon>
        <taxon>Parasitiformes</taxon>
        <taxon>Mesostigmata</taxon>
        <taxon>Gamasina</taxon>
        <taxon>Phytoseioidea</taxon>
        <taxon>Phytoseiidae</taxon>
        <taxon>Typhlodrominae</taxon>
        <taxon>Galendromus</taxon>
    </lineage>
</organism>
<evidence type="ECO:0000259" key="1">
    <source>
        <dbReference type="PROSITE" id="PS50127"/>
    </source>
</evidence>
<dbReference type="GeneID" id="100903352"/>
<keyword evidence="2" id="KW-1185">Reference proteome</keyword>
<dbReference type="InterPro" id="IPR000608">
    <property type="entry name" value="UBC"/>
</dbReference>
<dbReference type="InterPro" id="IPR050113">
    <property type="entry name" value="Ub_conjugating_enzyme"/>
</dbReference>
<dbReference type="KEGG" id="goe:100903352"/>
<dbReference type="RefSeq" id="XP_003740033.1">
    <property type="nucleotide sequence ID" value="XM_003739985.1"/>
</dbReference>
<evidence type="ECO:0000313" key="2">
    <source>
        <dbReference type="Proteomes" id="UP000694867"/>
    </source>
</evidence>
<dbReference type="PROSITE" id="PS50127">
    <property type="entry name" value="UBC_2"/>
    <property type="match status" value="1"/>
</dbReference>